<accession>A0A6C2TXG8</accession>
<sequence length="381" mass="43245">MRSKTCFIVFSGFNERSVICLCRTLKELGVPFCIIALSNNDPIYQTDYAGNIATHRQHPQLDLPGIDACLRKAMQSIPATKYIIAPSSEFLNIFLLDNRRHFEAMGLEIPLPERAVYKQLSDKQAFATLCQTNGIPIPEEIPRNNIGDNLPIVAKPICDITNEGIRVVPEILETAADLRRFRETCDETFYFYQRYIKGASYYFLIYRHANGETNTYSQRNLLQQPNGKSMVLATGSDLYLTSWITPYLELLENLDYRGLAMIEVKEQGGKYYMIEANPRMWGPAQLMADAGSNLFISFINDYTGTSFPWQREGGHNLYSWQGGIMEVIERGEKLDAHAEIKEVLETLRSESLQDIYGRSDTAKAFKSGNVAINSNNIRKVV</sequence>
<dbReference type="Gene3D" id="3.30.470.20">
    <property type="entry name" value="ATP-grasp fold, B domain"/>
    <property type="match status" value="1"/>
</dbReference>
<evidence type="ECO:0000259" key="2">
    <source>
        <dbReference type="PROSITE" id="PS50975"/>
    </source>
</evidence>
<dbReference type="InterPro" id="IPR011761">
    <property type="entry name" value="ATP-grasp"/>
</dbReference>
<evidence type="ECO:0000313" key="4">
    <source>
        <dbReference type="Proteomes" id="UP000366872"/>
    </source>
</evidence>
<dbReference type="PROSITE" id="PS50975">
    <property type="entry name" value="ATP_GRASP"/>
    <property type="match status" value="1"/>
</dbReference>
<dbReference type="EMBL" id="CAAHFG010000001">
    <property type="protein sequence ID" value="VGO12277.1"/>
    <property type="molecule type" value="Genomic_DNA"/>
</dbReference>
<dbReference type="Proteomes" id="UP000366872">
    <property type="component" value="Unassembled WGS sequence"/>
</dbReference>
<dbReference type="SUPFAM" id="SSF56059">
    <property type="entry name" value="Glutathione synthetase ATP-binding domain-like"/>
    <property type="match status" value="1"/>
</dbReference>
<name>A0A6C2TXG8_PONDE</name>
<organism evidence="3 4">
    <name type="scientific">Pontiella desulfatans</name>
    <dbReference type="NCBI Taxonomy" id="2750659"/>
    <lineage>
        <taxon>Bacteria</taxon>
        <taxon>Pseudomonadati</taxon>
        <taxon>Kiritimatiellota</taxon>
        <taxon>Kiritimatiellia</taxon>
        <taxon>Kiritimatiellales</taxon>
        <taxon>Pontiellaceae</taxon>
        <taxon>Pontiella</taxon>
    </lineage>
</organism>
<dbReference type="AlphaFoldDB" id="A0A6C2TXG8"/>
<keyword evidence="1" id="KW-0547">Nucleotide-binding</keyword>
<feature type="domain" description="ATP-grasp" evidence="2">
    <location>
        <begin position="127"/>
        <end position="303"/>
    </location>
</feature>
<dbReference type="GO" id="GO:0005524">
    <property type="term" value="F:ATP binding"/>
    <property type="evidence" value="ECO:0007669"/>
    <property type="project" value="UniProtKB-UniRule"/>
</dbReference>
<gene>
    <name evidence="3" type="ORF">PDESU_00828</name>
</gene>
<protein>
    <recommendedName>
        <fullName evidence="2">ATP-grasp domain-containing protein</fullName>
    </recommendedName>
</protein>
<proteinExistence type="predicted"/>
<dbReference type="GO" id="GO:0046872">
    <property type="term" value="F:metal ion binding"/>
    <property type="evidence" value="ECO:0007669"/>
    <property type="project" value="InterPro"/>
</dbReference>
<keyword evidence="1" id="KW-0067">ATP-binding</keyword>
<reference evidence="3 4" key="1">
    <citation type="submission" date="2019-04" db="EMBL/GenBank/DDBJ databases">
        <authorList>
            <person name="Van Vliet M D."/>
        </authorList>
    </citation>
    <scope>NUCLEOTIDE SEQUENCE [LARGE SCALE GENOMIC DNA]</scope>
    <source>
        <strain evidence="3 4">F1</strain>
    </source>
</reference>
<evidence type="ECO:0000313" key="3">
    <source>
        <dbReference type="EMBL" id="VGO12277.1"/>
    </source>
</evidence>
<keyword evidence="4" id="KW-1185">Reference proteome</keyword>
<evidence type="ECO:0000256" key="1">
    <source>
        <dbReference type="PROSITE-ProRule" id="PRU00409"/>
    </source>
</evidence>